<dbReference type="GO" id="GO:0006302">
    <property type="term" value="P:double-strand break repair"/>
    <property type="evidence" value="ECO:0007669"/>
    <property type="project" value="TreeGrafter"/>
</dbReference>
<keyword evidence="5" id="KW-0347">Helicase</keyword>
<dbReference type="GO" id="GO:0006310">
    <property type="term" value="P:DNA recombination"/>
    <property type="evidence" value="ECO:0007669"/>
    <property type="project" value="TreeGrafter"/>
</dbReference>
<proteinExistence type="predicted"/>
<dbReference type="InterPro" id="IPR042115">
    <property type="entry name" value="PriA_3primeBD_sf"/>
</dbReference>
<dbReference type="RefSeq" id="WP_265134931.1">
    <property type="nucleotide sequence ID" value="NZ_FXTX01000018.1"/>
</dbReference>
<keyword evidence="6" id="KW-1185">Reference proteome</keyword>
<feature type="domain" description="Primosomal protein N' 3' DNA-binding" evidence="4">
    <location>
        <begin position="7"/>
        <end position="105"/>
    </location>
</feature>
<protein>
    <submittedName>
        <fullName evidence="5">Replication restart DNA helicase PriA</fullName>
    </submittedName>
</protein>
<keyword evidence="3" id="KW-0238">DNA-binding</keyword>
<name>A0AA46AF71_9AQUI</name>
<organism evidence="5 6">
    <name type="scientific">Venenivibrio stagnispumantis</name>
    <dbReference type="NCBI Taxonomy" id="407998"/>
    <lineage>
        <taxon>Bacteria</taxon>
        <taxon>Pseudomonadati</taxon>
        <taxon>Aquificota</taxon>
        <taxon>Aquificia</taxon>
        <taxon>Aquificales</taxon>
        <taxon>Hydrogenothermaceae</taxon>
        <taxon>Venenivibrio</taxon>
    </lineage>
</organism>
<dbReference type="GO" id="GO:0005524">
    <property type="term" value="F:ATP binding"/>
    <property type="evidence" value="ECO:0007669"/>
    <property type="project" value="UniProtKB-KW"/>
</dbReference>
<keyword evidence="2" id="KW-0067">ATP-binding</keyword>
<dbReference type="GO" id="GO:0003677">
    <property type="term" value="F:DNA binding"/>
    <property type="evidence" value="ECO:0007669"/>
    <property type="project" value="UniProtKB-KW"/>
</dbReference>
<dbReference type="AlphaFoldDB" id="A0AA46AF71"/>
<dbReference type="GO" id="GO:0006270">
    <property type="term" value="P:DNA replication initiation"/>
    <property type="evidence" value="ECO:0007669"/>
    <property type="project" value="TreeGrafter"/>
</dbReference>
<dbReference type="SUPFAM" id="SSF52540">
    <property type="entry name" value="P-loop containing nucleoside triphosphate hydrolases"/>
    <property type="match status" value="1"/>
</dbReference>
<dbReference type="EMBL" id="FXTX01000018">
    <property type="protein sequence ID" value="SMP18832.1"/>
    <property type="molecule type" value="Genomic_DNA"/>
</dbReference>
<dbReference type="InterPro" id="IPR041222">
    <property type="entry name" value="PriA_3primeBD"/>
</dbReference>
<evidence type="ECO:0000313" key="5">
    <source>
        <dbReference type="EMBL" id="SMP18832.1"/>
    </source>
</evidence>
<evidence type="ECO:0000259" key="4">
    <source>
        <dbReference type="Pfam" id="PF17764"/>
    </source>
</evidence>
<keyword evidence="5" id="KW-0378">Hydrolase</keyword>
<dbReference type="Pfam" id="PF17764">
    <property type="entry name" value="PriA_3primeBD"/>
    <property type="match status" value="1"/>
</dbReference>
<accession>A0AA46AF71</accession>
<comment type="caution">
    <text evidence="5">The sequence shown here is derived from an EMBL/GenBank/DDBJ whole genome shotgun (WGS) entry which is preliminary data.</text>
</comment>
<keyword evidence="1" id="KW-0547">Nucleotide-binding</keyword>
<dbReference type="Proteomes" id="UP001157947">
    <property type="component" value="Unassembled WGS sequence"/>
</dbReference>
<dbReference type="InterPro" id="IPR027417">
    <property type="entry name" value="P-loop_NTPase"/>
</dbReference>
<evidence type="ECO:0000256" key="2">
    <source>
        <dbReference type="ARBA" id="ARBA00022840"/>
    </source>
</evidence>
<evidence type="ECO:0000256" key="1">
    <source>
        <dbReference type="ARBA" id="ARBA00022741"/>
    </source>
</evidence>
<dbReference type="PANTHER" id="PTHR30580">
    <property type="entry name" value="PRIMOSOMAL PROTEIN N"/>
    <property type="match status" value="1"/>
</dbReference>
<reference evidence="5" key="1">
    <citation type="submission" date="2017-05" db="EMBL/GenBank/DDBJ databases">
        <authorList>
            <person name="Varghese N."/>
            <person name="Submissions S."/>
        </authorList>
    </citation>
    <scope>NUCLEOTIDE SEQUENCE</scope>
    <source>
        <strain evidence="5">DSM 18763</strain>
    </source>
</reference>
<sequence>MNNLYIEVALPVSLYQTFWYKVEGNYKKEDLIGRRVLVPIKNWSSYGVCISASEEEPQLNDIQLKYIEDIPDKEPVFTQKEINIMKKISDYYVSSLGLVIDFFLPNSLKWEKINDKWQGKAREEIIYIPNVATLHNIPKITEKQKELLEIILEKGEISKSEIKEIGFSESIINALVKKSLIKRLEGLHYKIQSEKILKTEKNIYQGFQINLENKLYSLDYIYPEERLEFYKKLFLYYLSQNKSILVVFPSISEIDAIYKKLKNIFADKLFIYHDALSKALQQKVWFNLKNLSGTITLGTISSLMIPIKNLSLIILENASSDSYKSMRTPRIEAKRVVYEIHKEKNIPVIFSSTIPSLEIFYSKKINLIKPLKEKSKIKAKIEILNISKKEIFDNLKKIITEKNKRYLIIANRKPYSLMLYCERCDEEVLCEDCKVPLRIYKENQKKYLKCDKCNKIYEYITHCPRCDFLLKEIGFGSLKVEEFIKKEFKNYKIDVKTTILDKDFSVDKYDYIINLYPEFLLNISDFRGSEKFLRVLTIPAYKALIKYIIISQEDIKIDNFYKYIKQSFETELQIRKDFSLPPFSKLIYLQFSKNNLKLEDIAGFVKEFESYVLNKYESHVRGKNIFSFILKDFKDKQKLAQIYKEATAKGIKLIIDVDPKRF</sequence>
<evidence type="ECO:0000256" key="3">
    <source>
        <dbReference type="ARBA" id="ARBA00023125"/>
    </source>
</evidence>
<dbReference type="Gene3D" id="3.40.50.300">
    <property type="entry name" value="P-loop containing nucleotide triphosphate hydrolases"/>
    <property type="match status" value="1"/>
</dbReference>
<dbReference type="Gene3D" id="3.40.1440.60">
    <property type="entry name" value="PriA, 3(prime) DNA-binding domain"/>
    <property type="match status" value="1"/>
</dbReference>
<evidence type="ECO:0000313" key="6">
    <source>
        <dbReference type="Proteomes" id="UP001157947"/>
    </source>
</evidence>
<dbReference type="GO" id="GO:0043138">
    <property type="term" value="F:3'-5' DNA helicase activity"/>
    <property type="evidence" value="ECO:0007669"/>
    <property type="project" value="TreeGrafter"/>
</dbReference>
<dbReference type="PANTHER" id="PTHR30580:SF0">
    <property type="entry name" value="PRIMOSOMAL PROTEIN N"/>
    <property type="match status" value="1"/>
</dbReference>
<gene>
    <name evidence="5" type="ORF">SAMN06264868_11816</name>
</gene>